<dbReference type="EMBL" id="LPBJ01000047">
    <property type="protein sequence ID" value="KVP98293.1"/>
    <property type="molecule type" value="Genomic_DNA"/>
</dbReference>
<name>A0AAW3MWH8_9BURK</name>
<evidence type="ECO:0000313" key="2">
    <source>
        <dbReference type="Proteomes" id="UP000056453"/>
    </source>
</evidence>
<gene>
    <name evidence="1" type="ORF">WJ96_07165</name>
</gene>
<organism evidence="1 2">
    <name type="scientific">Burkholderia ubonensis</name>
    <dbReference type="NCBI Taxonomy" id="101571"/>
    <lineage>
        <taxon>Bacteria</taxon>
        <taxon>Pseudomonadati</taxon>
        <taxon>Pseudomonadota</taxon>
        <taxon>Betaproteobacteria</taxon>
        <taxon>Burkholderiales</taxon>
        <taxon>Burkholderiaceae</taxon>
        <taxon>Burkholderia</taxon>
        <taxon>Burkholderia cepacia complex</taxon>
    </lineage>
</organism>
<keyword evidence="2" id="KW-1185">Reference proteome</keyword>
<sequence length="136" mass="15228">MDERKVSLRLIQGGAPDTPAPGSYGAVKQLLRRVLKAKLTPDLTVEEACHLRVYEFDEHIPRREHLLDDVKELRRAGLDARIQLGDVPEGIVLTDPKVFTARFPELAAAVPVMLAHDGVQPYTDGMPRRRQRLTAV</sequence>
<protein>
    <submittedName>
        <fullName evidence="1">Uncharacterized protein</fullName>
    </submittedName>
</protein>
<dbReference type="AlphaFoldDB" id="A0AAW3MWH8"/>
<dbReference type="Proteomes" id="UP000056453">
    <property type="component" value="Unassembled WGS sequence"/>
</dbReference>
<dbReference type="RefSeq" id="WP_059925485.1">
    <property type="nucleotide sequence ID" value="NZ_LPBG01000047.1"/>
</dbReference>
<evidence type="ECO:0000313" key="1">
    <source>
        <dbReference type="EMBL" id="KVP98293.1"/>
    </source>
</evidence>
<comment type="caution">
    <text evidence="1">The sequence shown here is derived from an EMBL/GenBank/DDBJ whole genome shotgun (WGS) entry which is preliminary data.</text>
</comment>
<reference evidence="1 2" key="1">
    <citation type="submission" date="2015-11" db="EMBL/GenBank/DDBJ databases">
        <title>Expanding the genomic diversity of Burkholderia species for the development of highly accurate diagnostics.</title>
        <authorList>
            <person name="Sahl J."/>
            <person name="Keim P."/>
            <person name="Wagner D."/>
        </authorList>
    </citation>
    <scope>NUCLEOTIDE SEQUENCE [LARGE SCALE GENOMIC DNA]</scope>
    <source>
        <strain evidence="1 2">MSMB1808WGS</strain>
    </source>
</reference>
<accession>A0AAW3MWH8</accession>
<proteinExistence type="predicted"/>